<dbReference type="PANTHER" id="PTHR48049:SF132">
    <property type="entry name" value="GLYCOSYLTRANSFERASE"/>
    <property type="match status" value="1"/>
</dbReference>
<dbReference type="AlphaFoldDB" id="A0A5P1E365"/>
<dbReference type="Gramene" id="ONK56968">
    <property type="protein sequence ID" value="ONK56968"/>
    <property type="gene ID" value="A4U43_C10F15190"/>
</dbReference>
<dbReference type="Gene3D" id="3.40.50.2000">
    <property type="entry name" value="Glycogen Phosphorylase B"/>
    <property type="match status" value="2"/>
</dbReference>
<dbReference type="InterPro" id="IPR050481">
    <property type="entry name" value="UDP-glycosyltransf_plant"/>
</dbReference>
<keyword evidence="2" id="KW-1185">Reference proteome</keyword>
<dbReference type="SUPFAM" id="SSF53756">
    <property type="entry name" value="UDP-Glycosyltransferase/glycogen phosphorylase"/>
    <property type="match status" value="1"/>
</dbReference>
<evidence type="ECO:0000313" key="2">
    <source>
        <dbReference type="Proteomes" id="UP000243459"/>
    </source>
</evidence>
<gene>
    <name evidence="1" type="ORF">A4U43_C10F15190</name>
</gene>
<accession>A0A5P1E365</accession>
<sequence length="243" mass="26178">MKRGGEQGWACRLAARGGAAGFIWVLRIAERGRTFSQGRGAGGEASCRTGFGRRRTRDVGVVLRGWVPRQLDILAQLCVDGGVREPTAGGIFPSCIEGDEAGGVPVGARWADAARIRPRETHDGIIAVDDLAGADLHSLSFCTGPLMEQQQGGYDDGDGGDLFKRDKSSHLEWLDSKEERSVVYISFGSLLMLSEVQLEEVWEGLVRKDTRGKHLLQQSSEVAGPGPLLQGGKEGGMVVEWCD</sequence>
<dbReference type="PANTHER" id="PTHR48049">
    <property type="entry name" value="GLYCOSYLTRANSFERASE"/>
    <property type="match status" value="1"/>
</dbReference>
<dbReference type="EMBL" id="CM007390">
    <property type="protein sequence ID" value="ONK56968.1"/>
    <property type="molecule type" value="Genomic_DNA"/>
</dbReference>
<name>A0A5P1E365_ASPOF</name>
<dbReference type="GO" id="GO:0035251">
    <property type="term" value="F:UDP-glucosyltransferase activity"/>
    <property type="evidence" value="ECO:0007669"/>
    <property type="project" value="InterPro"/>
</dbReference>
<evidence type="ECO:0000313" key="1">
    <source>
        <dbReference type="EMBL" id="ONK56968.1"/>
    </source>
</evidence>
<protein>
    <submittedName>
        <fullName evidence="1">Uncharacterized protein</fullName>
    </submittedName>
</protein>
<reference evidence="2" key="1">
    <citation type="journal article" date="2017" name="Nat. Commun.">
        <title>The asparagus genome sheds light on the origin and evolution of a young Y chromosome.</title>
        <authorList>
            <person name="Harkess A."/>
            <person name="Zhou J."/>
            <person name="Xu C."/>
            <person name="Bowers J.E."/>
            <person name="Van der Hulst R."/>
            <person name="Ayyampalayam S."/>
            <person name="Mercati F."/>
            <person name="Riccardi P."/>
            <person name="McKain M.R."/>
            <person name="Kakrana A."/>
            <person name="Tang H."/>
            <person name="Ray J."/>
            <person name="Groenendijk J."/>
            <person name="Arikit S."/>
            <person name="Mathioni S.M."/>
            <person name="Nakano M."/>
            <person name="Shan H."/>
            <person name="Telgmann-Rauber A."/>
            <person name="Kanno A."/>
            <person name="Yue Z."/>
            <person name="Chen H."/>
            <person name="Li W."/>
            <person name="Chen Y."/>
            <person name="Xu X."/>
            <person name="Zhang Y."/>
            <person name="Luo S."/>
            <person name="Chen H."/>
            <person name="Gao J."/>
            <person name="Mao Z."/>
            <person name="Pires J.C."/>
            <person name="Luo M."/>
            <person name="Kudrna D."/>
            <person name="Wing R.A."/>
            <person name="Meyers B.C."/>
            <person name="Yi K."/>
            <person name="Kong H."/>
            <person name="Lavrijsen P."/>
            <person name="Sunseri F."/>
            <person name="Falavigna A."/>
            <person name="Ye Y."/>
            <person name="Leebens-Mack J.H."/>
            <person name="Chen G."/>
        </authorList>
    </citation>
    <scope>NUCLEOTIDE SEQUENCE [LARGE SCALE GENOMIC DNA]</scope>
    <source>
        <strain evidence="2">cv. DH0086</strain>
    </source>
</reference>
<organism evidence="1 2">
    <name type="scientific">Asparagus officinalis</name>
    <name type="common">Garden asparagus</name>
    <dbReference type="NCBI Taxonomy" id="4686"/>
    <lineage>
        <taxon>Eukaryota</taxon>
        <taxon>Viridiplantae</taxon>
        <taxon>Streptophyta</taxon>
        <taxon>Embryophyta</taxon>
        <taxon>Tracheophyta</taxon>
        <taxon>Spermatophyta</taxon>
        <taxon>Magnoliopsida</taxon>
        <taxon>Liliopsida</taxon>
        <taxon>Asparagales</taxon>
        <taxon>Asparagaceae</taxon>
        <taxon>Asparagoideae</taxon>
        <taxon>Asparagus</taxon>
    </lineage>
</organism>
<proteinExistence type="predicted"/>
<dbReference type="Proteomes" id="UP000243459">
    <property type="component" value="Chromosome 10"/>
</dbReference>